<proteinExistence type="predicted"/>
<keyword evidence="1" id="KW-1133">Transmembrane helix</keyword>
<keyword evidence="1" id="KW-0812">Transmembrane</keyword>
<feature type="transmembrane region" description="Helical" evidence="1">
    <location>
        <begin position="157"/>
        <end position="183"/>
    </location>
</feature>
<evidence type="ECO:0000313" key="2">
    <source>
        <dbReference type="EMBL" id="PIP52620.1"/>
    </source>
</evidence>
<dbReference type="AlphaFoldDB" id="A0A2H0B6E1"/>
<reference evidence="2 3" key="1">
    <citation type="submission" date="2017-09" db="EMBL/GenBank/DDBJ databases">
        <title>Depth-based differentiation of microbial function through sediment-hosted aquifers and enrichment of novel symbionts in the deep terrestrial subsurface.</title>
        <authorList>
            <person name="Probst A.J."/>
            <person name="Ladd B."/>
            <person name="Jarett J.K."/>
            <person name="Geller-Mcgrath D.E."/>
            <person name="Sieber C.M."/>
            <person name="Emerson J.B."/>
            <person name="Anantharaman K."/>
            <person name="Thomas B.C."/>
            <person name="Malmstrom R."/>
            <person name="Stieglmeier M."/>
            <person name="Klingl A."/>
            <person name="Woyke T."/>
            <person name="Ryan C.M."/>
            <person name="Banfield J.F."/>
        </authorList>
    </citation>
    <scope>NUCLEOTIDE SEQUENCE [LARGE SCALE GENOMIC DNA]</scope>
    <source>
        <strain evidence="2">CG23_combo_of_CG06-09_8_20_14_all_47_9</strain>
    </source>
</reference>
<name>A0A2H0B6E1_9BACT</name>
<evidence type="ECO:0000256" key="1">
    <source>
        <dbReference type="SAM" id="Phobius"/>
    </source>
</evidence>
<evidence type="ECO:0000313" key="3">
    <source>
        <dbReference type="Proteomes" id="UP000231081"/>
    </source>
</evidence>
<feature type="transmembrane region" description="Helical" evidence="1">
    <location>
        <begin position="338"/>
        <end position="355"/>
    </location>
</feature>
<feature type="transmembrane region" description="Helical" evidence="1">
    <location>
        <begin position="195"/>
        <end position="211"/>
    </location>
</feature>
<organism evidence="2 3">
    <name type="scientific">Candidatus Beckwithbacteria bacterium CG23_combo_of_CG06-09_8_20_14_all_47_9</name>
    <dbReference type="NCBI Taxonomy" id="1974498"/>
    <lineage>
        <taxon>Bacteria</taxon>
        <taxon>Candidatus Beckwithiibacteriota</taxon>
    </lineage>
</organism>
<dbReference type="Proteomes" id="UP000231081">
    <property type="component" value="Unassembled WGS sequence"/>
</dbReference>
<feature type="transmembrane region" description="Helical" evidence="1">
    <location>
        <begin position="457"/>
        <end position="474"/>
    </location>
</feature>
<feature type="transmembrane region" description="Helical" evidence="1">
    <location>
        <begin position="283"/>
        <end position="301"/>
    </location>
</feature>
<dbReference type="EMBL" id="PCSQ01000010">
    <property type="protein sequence ID" value="PIP52620.1"/>
    <property type="molecule type" value="Genomic_DNA"/>
</dbReference>
<feature type="transmembrane region" description="Helical" evidence="1">
    <location>
        <begin position="108"/>
        <end position="127"/>
    </location>
</feature>
<sequence>MGKLKLVILLLLGLLAMRTFWGPNFYDGHDAQAHIVRLQQFDKVLKDGQIPPQWAPDLYAGRGYPVFIFAYPLPYFAAEGFHLFGFSLAVSLKLVLISAYLISLAGMYYLAGFLGAVLWGFAPYLFVKIFITGSLGVVVAFAFIPWFFWAIKRQRWLVAGIFLALWILSHPGKLVIFAPLLGLIFFQNIRQWRRFFAAIILAFGLSAWYFLPANLELPYTHFKDFVSHQYQNDFVPFSRLLYSKWGTNAPGWGKNPLSQQVGIAQWLAVGLGLIFWRKTWQYLLVFSISIGLMLTPSQFIWDWPTPLQSVSTPWRFLALAVFTSALIGSTAVKLIKNYLLRITFYVLLIALALYGNRNHMRINDTRVYDQEFFDNYTGVATGWNEHLPIWVKSVDFDRLPPPPPGQLNTLYYPGWEVKIDGQAVPIWPSANGLIEFATPSAGAKIETNFTDTPLRRWAKIISLFTLSSVLFYCFRYRRNHIK</sequence>
<keyword evidence="1" id="KW-0472">Membrane</keyword>
<feature type="transmembrane region" description="Helical" evidence="1">
    <location>
        <begin position="313"/>
        <end position="331"/>
    </location>
</feature>
<feature type="transmembrane region" description="Helical" evidence="1">
    <location>
        <begin position="134"/>
        <end position="151"/>
    </location>
</feature>
<gene>
    <name evidence="2" type="ORF">COX09_00585</name>
</gene>
<comment type="caution">
    <text evidence="2">The sequence shown here is derived from an EMBL/GenBank/DDBJ whole genome shotgun (WGS) entry which is preliminary data.</text>
</comment>
<accession>A0A2H0B6E1</accession>
<protein>
    <recommendedName>
        <fullName evidence="4">Glycosyltransferase RgtA/B/C/D-like domain-containing protein</fullName>
    </recommendedName>
</protein>
<evidence type="ECO:0008006" key="4">
    <source>
        <dbReference type="Google" id="ProtNLM"/>
    </source>
</evidence>